<evidence type="ECO:0000259" key="10">
    <source>
        <dbReference type="PROSITE" id="PS50850"/>
    </source>
</evidence>
<feature type="domain" description="Major facilitator superfamily (MFS) profile" evidence="10">
    <location>
        <begin position="17"/>
        <end position="458"/>
    </location>
</feature>
<dbReference type="PANTHER" id="PTHR48022:SF10">
    <property type="entry name" value="MAJOR FACILITATOR SUPERFAMILY (MFS) PROFILE DOMAIN-CONTAINING PROTEIN"/>
    <property type="match status" value="1"/>
</dbReference>
<accession>A0A8H6ITP7</accession>
<dbReference type="InterPro" id="IPR003663">
    <property type="entry name" value="Sugar/inositol_transpt"/>
</dbReference>
<dbReference type="SUPFAM" id="SSF103473">
    <property type="entry name" value="MFS general substrate transporter"/>
    <property type="match status" value="1"/>
</dbReference>
<evidence type="ECO:0000313" key="11">
    <source>
        <dbReference type="EMBL" id="KAF6796491.1"/>
    </source>
</evidence>
<keyword evidence="12" id="KW-1185">Reference proteome</keyword>
<keyword evidence="5 9" id="KW-1133">Transmembrane helix</keyword>
<dbReference type="NCBIfam" id="TIGR00879">
    <property type="entry name" value="SP"/>
    <property type="match status" value="1"/>
</dbReference>
<dbReference type="EMBL" id="WIGN01000367">
    <property type="protein sequence ID" value="KAF6796491.1"/>
    <property type="molecule type" value="Genomic_DNA"/>
</dbReference>
<feature type="transmembrane region" description="Helical" evidence="9">
    <location>
        <begin position="410"/>
        <end position="429"/>
    </location>
</feature>
<keyword evidence="11" id="KW-0762">Sugar transport</keyword>
<feature type="transmembrane region" description="Helical" evidence="9">
    <location>
        <begin position="60"/>
        <end position="82"/>
    </location>
</feature>
<evidence type="ECO:0000256" key="1">
    <source>
        <dbReference type="ARBA" id="ARBA00004141"/>
    </source>
</evidence>
<evidence type="ECO:0000256" key="5">
    <source>
        <dbReference type="ARBA" id="ARBA00022989"/>
    </source>
</evidence>
<dbReference type="PANTHER" id="PTHR48022">
    <property type="entry name" value="PLASTIDIC GLUCOSE TRANSPORTER 4"/>
    <property type="match status" value="1"/>
</dbReference>
<evidence type="ECO:0000256" key="9">
    <source>
        <dbReference type="SAM" id="Phobius"/>
    </source>
</evidence>
<dbReference type="InterPro" id="IPR020846">
    <property type="entry name" value="MFS_dom"/>
</dbReference>
<organism evidence="11 12">
    <name type="scientific">Colletotrichum sojae</name>
    <dbReference type="NCBI Taxonomy" id="2175907"/>
    <lineage>
        <taxon>Eukaryota</taxon>
        <taxon>Fungi</taxon>
        <taxon>Dikarya</taxon>
        <taxon>Ascomycota</taxon>
        <taxon>Pezizomycotina</taxon>
        <taxon>Sordariomycetes</taxon>
        <taxon>Hypocreomycetidae</taxon>
        <taxon>Glomerellales</taxon>
        <taxon>Glomerellaceae</taxon>
        <taxon>Colletotrichum</taxon>
        <taxon>Colletotrichum orchidearum species complex</taxon>
    </lineage>
</organism>
<dbReference type="Proteomes" id="UP000652219">
    <property type="component" value="Unassembled WGS sequence"/>
</dbReference>
<reference evidence="11 12" key="1">
    <citation type="journal article" date="2020" name="Phytopathology">
        <title>Genome Sequence Resources of Colletotrichum truncatum, C. plurivorum, C. musicola, and C. sojae: Four Species Pathogenic to Soybean (Glycine max).</title>
        <authorList>
            <person name="Rogerio F."/>
            <person name="Boufleur T.R."/>
            <person name="Ciampi-Guillardi M."/>
            <person name="Sukno S.A."/>
            <person name="Thon M.R."/>
            <person name="Massola Junior N.S."/>
            <person name="Baroncelli R."/>
        </authorList>
    </citation>
    <scope>NUCLEOTIDE SEQUENCE [LARGE SCALE GENOMIC DNA]</scope>
    <source>
        <strain evidence="11 12">LFN0009</strain>
    </source>
</reference>
<dbReference type="GO" id="GO:0005351">
    <property type="term" value="F:carbohydrate:proton symporter activity"/>
    <property type="evidence" value="ECO:0007669"/>
    <property type="project" value="TreeGrafter"/>
</dbReference>
<name>A0A8H6ITP7_9PEZI</name>
<dbReference type="AlphaFoldDB" id="A0A8H6ITP7"/>
<keyword evidence="3 7" id="KW-0813">Transport</keyword>
<evidence type="ECO:0000313" key="12">
    <source>
        <dbReference type="Proteomes" id="UP000652219"/>
    </source>
</evidence>
<evidence type="ECO:0000256" key="3">
    <source>
        <dbReference type="ARBA" id="ARBA00022448"/>
    </source>
</evidence>
<comment type="subcellular location">
    <subcellularLocation>
        <location evidence="1">Membrane</location>
        <topology evidence="1">Multi-pass membrane protein</topology>
    </subcellularLocation>
</comment>
<protein>
    <submittedName>
        <fullName evidence="11">Sugar transporter</fullName>
    </submittedName>
</protein>
<proteinExistence type="inferred from homology"/>
<dbReference type="PROSITE" id="PS50850">
    <property type="entry name" value="MFS"/>
    <property type="match status" value="1"/>
</dbReference>
<feature type="transmembrane region" description="Helical" evidence="9">
    <location>
        <begin position="184"/>
        <end position="205"/>
    </location>
</feature>
<feature type="transmembrane region" description="Helical" evidence="9">
    <location>
        <begin position="435"/>
        <end position="454"/>
    </location>
</feature>
<keyword evidence="4 9" id="KW-0812">Transmembrane</keyword>
<feature type="transmembrane region" description="Helical" evidence="9">
    <location>
        <begin position="307"/>
        <end position="325"/>
    </location>
</feature>
<dbReference type="GO" id="GO:0016020">
    <property type="term" value="C:membrane"/>
    <property type="evidence" value="ECO:0007669"/>
    <property type="project" value="UniProtKB-SubCell"/>
</dbReference>
<sequence>MGIKSITQHFNKRLFASVFLIAVSQFNYGFDNQAFTSTQAMDAFERQFGEYDPVKKTWAIPTYFLSLLNSLNYIGFAAGLVIGSLTSARFGRRMTMFVMSVYALVSATIVVTATKKEQILMGRILNYVYVGFELSVVPVYQSEIVPAPVRGMVVGTYQLAIGLGGLVINSICRGTSQFQDSRAYRIPFGLFYVIPTIVISLIWFIPESPRWLLLRDRVEEAREAHYALRAGTMTPEAIDLEFARIQQSLHDEPEQGRTKELFQGVNLNRTAIAVGMSFFQQATGQAFASQYGAVWVKSLGTLNPFDVTLGSSALTSGLIITCLFLTDRVGRRKILLLGSFIQASALFTMAGLGVPTPVPHSHKSGMVGMLLLFGAGFGLGWGPLTYVVVTEIPALRLRDRSQRASSLVNIFMNFLVNFTLPYLLNAPYAALQSKVGFIFGSIAVCSALFVFFCVPECKGRSLEEIDRMFHDGVPVRHFGDYPMASEARGNPAKETDEEEGVDQEQQRDQTEGREVK</sequence>
<feature type="transmembrane region" description="Helical" evidence="9">
    <location>
        <begin position="152"/>
        <end position="172"/>
    </location>
</feature>
<feature type="compositionally biased region" description="Basic and acidic residues" evidence="8">
    <location>
        <begin position="504"/>
        <end position="516"/>
    </location>
</feature>
<dbReference type="FunFam" id="1.20.1250.20:FF:000078">
    <property type="entry name" value="MFS maltose transporter, putative"/>
    <property type="match status" value="1"/>
</dbReference>
<dbReference type="InterPro" id="IPR050360">
    <property type="entry name" value="MFS_Sugar_Transporters"/>
</dbReference>
<dbReference type="PRINTS" id="PR00171">
    <property type="entry name" value="SUGRTRNSPORT"/>
</dbReference>
<feature type="transmembrane region" description="Helical" evidence="9">
    <location>
        <begin position="94"/>
        <end position="113"/>
    </location>
</feature>
<evidence type="ECO:0000256" key="4">
    <source>
        <dbReference type="ARBA" id="ARBA00022692"/>
    </source>
</evidence>
<evidence type="ECO:0000256" key="7">
    <source>
        <dbReference type="RuleBase" id="RU003346"/>
    </source>
</evidence>
<comment type="caution">
    <text evidence="11">The sequence shown here is derived from an EMBL/GenBank/DDBJ whole genome shotgun (WGS) entry which is preliminary data.</text>
</comment>
<evidence type="ECO:0000256" key="6">
    <source>
        <dbReference type="ARBA" id="ARBA00023136"/>
    </source>
</evidence>
<dbReference type="InterPro" id="IPR036259">
    <property type="entry name" value="MFS_trans_sf"/>
</dbReference>
<evidence type="ECO:0000256" key="8">
    <source>
        <dbReference type="SAM" id="MobiDB-lite"/>
    </source>
</evidence>
<gene>
    <name evidence="11" type="ORF">CSOJ01_13151</name>
</gene>
<dbReference type="Gene3D" id="1.20.1250.20">
    <property type="entry name" value="MFS general substrate transporter like domains"/>
    <property type="match status" value="1"/>
</dbReference>
<dbReference type="Pfam" id="PF00083">
    <property type="entry name" value="Sugar_tr"/>
    <property type="match status" value="1"/>
</dbReference>
<feature type="region of interest" description="Disordered" evidence="8">
    <location>
        <begin position="483"/>
        <end position="516"/>
    </location>
</feature>
<dbReference type="InterPro" id="IPR005828">
    <property type="entry name" value="MFS_sugar_transport-like"/>
</dbReference>
<feature type="transmembrane region" description="Helical" evidence="9">
    <location>
        <begin position="366"/>
        <end position="389"/>
    </location>
</feature>
<feature type="transmembrane region" description="Helical" evidence="9">
    <location>
        <begin position="334"/>
        <end position="354"/>
    </location>
</feature>
<comment type="similarity">
    <text evidence="2 7">Belongs to the major facilitator superfamily. Sugar transporter (TC 2.A.1.1) family.</text>
</comment>
<keyword evidence="6 9" id="KW-0472">Membrane</keyword>
<evidence type="ECO:0000256" key="2">
    <source>
        <dbReference type="ARBA" id="ARBA00010992"/>
    </source>
</evidence>